<evidence type="ECO:0000259" key="2">
    <source>
        <dbReference type="Pfam" id="PF03819"/>
    </source>
</evidence>
<dbReference type="GO" id="GO:0046061">
    <property type="term" value="P:dATP catabolic process"/>
    <property type="evidence" value="ECO:0007669"/>
    <property type="project" value="TreeGrafter"/>
</dbReference>
<dbReference type="InterPro" id="IPR004518">
    <property type="entry name" value="MazG-like_dom"/>
</dbReference>
<dbReference type="GO" id="GO:0006203">
    <property type="term" value="P:dGTP catabolic process"/>
    <property type="evidence" value="ECO:0007669"/>
    <property type="project" value="TreeGrafter"/>
</dbReference>
<dbReference type="Proteomes" id="UP000285120">
    <property type="component" value="Unassembled WGS sequence"/>
</dbReference>
<comment type="caution">
    <text evidence="3">The sequence shown here is derived from an EMBL/GenBank/DDBJ whole genome shotgun (WGS) entry which is preliminary data.</text>
</comment>
<organism evidence="3 4">
    <name type="scientific">Sinobaca qinghaiensis</name>
    <dbReference type="NCBI Taxonomy" id="342944"/>
    <lineage>
        <taxon>Bacteria</taxon>
        <taxon>Bacillati</taxon>
        <taxon>Bacillota</taxon>
        <taxon>Bacilli</taxon>
        <taxon>Bacillales</taxon>
        <taxon>Sporolactobacillaceae</taxon>
        <taxon>Sinobaca</taxon>
    </lineage>
</organism>
<dbReference type="SUPFAM" id="SSF101386">
    <property type="entry name" value="all-alpha NTP pyrophosphatases"/>
    <property type="match status" value="2"/>
</dbReference>
<dbReference type="NCBIfam" id="TIGR00444">
    <property type="entry name" value="mazG"/>
    <property type="match status" value="1"/>
</dbReference>
<gene>
    <name evidence="3" type="ORF">ATL39_0021</name>
</gene>
<dbReference type="PANTHER" id="PTHR30522:SF0">
    <property type="entry name" value="NUCLEOSIDE TRIPHOSPHATE PYROPHOSPHOHYDROLASE"/>
    <property type="match status" value="1"/>
</dbReference>
<dbReference type="AlphaFoldDB" id="A0A419VU31"/>
<dbReference type="GO" id="GO:0046052">
    <property type="term" value="P:UTP catabolic process"/>
    <property type="evidence" value="ECO:0007669"/>
    <property type="project" value="TreeGrafter"/>
</dbReference>
<evidence type="ECO:0000259" key="1">
    <source>
        <dbReference type="Pfam" id="PF00590"/>
    </source>
</evidence>
<dbReference type="InterPro" id="IPR000878">
    <property type="entry name" value="4pyrrol_Mease"/>
</dbReference>
<dbReference type="GO" id="GO:0008168">
    <property type="term" value="F:methyltransferase activity"/>
    <property type="evidence" value="ECO:0007669"/>
    <property type="project" value="UniProtKB-KW"/>
</dbReference>
<dbReference type="GO" id="GO:0047429">
    <property type="term" value="F:nucleoside triphosphate diphosphatase activity"/>
    <property type="evidence" value="ECO:0007669"/>
    <property type="project" value="InterPro"/>
</dbReference>
<dbReference type="FunFam" id="1.10.287.1080:FF:000001">
    <property type="entry name" value="Nucleoside triphosphate pyrophosphohydrolase"/>
    <property type="match status" value="1"/>
</dbReference>
<dbReference type="PANTHER" id="PTHR30522">
    <property type="entry name" value="NUCLEOSIDE TRIPHOSPHATE PYROPHOSPHOHYDROLASE"/>
    <property type="match status" value="1"/>
</dbReference>
<protein>
    <submittedName>
        <fullName evidence="3">Tetrapyrrole methylase family protein/MazG family protein</fullName>
    </submittedName>
</protein>
<dbReference type="GO" id="GO:0046047">
    <property type="term" value="P:TTP catabolic process"/>
    <property type="evidence" value="ECO:0007669"/>
    <property type="project" value="TreeGrafter"/>
</dbReference>
<dbReference type="GO" id="GO:0032259">
    <property type="term" value="P:methylation"/>
    <property type="evidence" value="ECO:0007669"/>
    <property type="project" value="UniProtKB-KW"/>
</dbReference>
<dbReference type="InterPro" id="IPR035996">
    <property type="entry name" value="4pyrrol_Methylase_sf"/>
</dbReference>
<dbReference type="GO" id="GO:0046076">
    <property type="term" value="P:dTTP catabolic process"/>
    <property type="evidence" value="ECO:0007669"/>
    <property type="project" value="TreeGrafter"/>
</dbReference>
<dbReference type="OrthoDB" id="9808939at2"/>
<dbReference type="GO" id="GO:0006950">
    <property type="term" value="P:response to stress"/>
    <property type="evidence" value="ECO:0007669"/>
    <property type="project" value="UniProtKB-ARBA"/>
</dbReference>
<dbReference type="Pfam" id="PF00590">
    <property type="entry name" value="TP_methylase"/>
    <property type="match status" value="1"/>
</dbReference>
<dbReference type="Gene3D" id="1.10.287.1080">
    <property type="entry name" value="MazG-like"/>
    <property type="match status" value="2"/>
</dbReference>
<dbReference type="CDD" id="cd11723">
    <property type="entry name" value="YabN_N_like"/>
    <property type="match status" value="1"/>
</dbReference>
<accession>A0A419VU31</accession>
<reference evidence="3 4" key="1">
    <citation type="submission" date="2018-09" db="EMBL/GenBank/DDBJ databases">
        <title>Genomic Encyclopedia of Archaeal and Bacterial Type Strains, Phase II (KMG-II): from individual species to whole genera.</title>
        <authorList>
            <person name="Goeker M."/>
        </authorList>
    </citation>
    <scope>NUCLEOTIDE SEQUENCE [LARGE SCALE GENOMIC DNA]</scope>
    <source>
        <strain evidence="3 4">DSM 17008</strain>
    </source>
</reference>
<dbReference type="EMBL" id="RAPK01000001">
    <property type="protein sequence ID" value="RKD84152.1"/>
    <property type="molecule type" value="Genomic_DNA"/>
</dbReference>
<feature type="domain" description="Tetrapyrrole methylase" evidence="1">
    <location>
        <begin position="4"/>
        <end position="204"/>
    </location>
</feature>
<dbReference type="InterPro" id="IPR014777">
    <property type="entry name" value="4pyrrole_Mease_sub1"/>
</dbReference>
<evidence type="ECO:0000313" key="4">
    <source>
        <dbReference type="Proteomes" id="UP000285120"/>
    </source>
</evidence>
<keyword evidence="3" id="KW-0489">Methyltransferase</keyword>
<feature type="domain" description="NTP pyrophosphohydrolase MazG-like" evidence="2">
    <location>
        <begin position="253"/>
        <end position="326"/>
    </location>
</feature>
<name>A0A419VU31_9BACL</name>
<dbReference type="CDD" id="cd11529">
    <property type="entry name" value="NTP-PPase_MazG_Cterm"/>
    <property type="match status" value="1"/>
</dbReference>
<dbReference type="InterPro" id="IPR048011">
    <property type="entry name" value="NTP-PPase_MazG-like_C"/>
</dbReference>
<dbReference type="Gene3D" id="3.40.1010.10">
    <property type="entry name" value="Cobalt-precorrin-4 Transmethylase, Domain 1"/>
    <property type="match status" value="1"/>
</dbReference>
<dbReference type="InterPro" id="IPR011551">
    <property type="entry name" value="NTP_PyrPHydrolase_MazG"/>
</dbReference>
<dbReference type="InterPro" id="IPR024180">
    <property type="entry name" value="Tetrapyrrole_Mease/MazG_pred"/>
</dbReference>
<dbReference type="InterPro" id="IPR048015">
    <property type="entry name" value="NTP-PPase_MazG-like_N"/>
</dbReference>
<dbReference type="RefSeq" id="WP_120191249.1">
    <property type="nucleotide sequence ID" value="NZ_RAPK01000001.1"/>
</dbReference>
<dbReference type="GO" id="GO:0046081">
    <property type="term" value="P:dUTP catabolic process"/>
    <property type="evidence" value="ECO:0007669"/>
    <property type="project" value="TreeGrafter"/>
</dbReference>
<sequence length="457" mass="51962">MKYITIIGLGAGEADQMSFGVYKQLRGAEHIYLRTKEHPAVAMLEEEGIAFQSFDHIYEANNQFGNVYAEIVEKLLEVEEEAFIYAVPGHPLVAEETVQRLIEEEKKGTIQLRIQGGQSFLDPAFSALRVDPNDGFQLLDATALVPEQLMLTQHILISQVYDQMSASNTKLTLMEKYPDDYEVTLVTAAGTSEEKLESFPLFELDRRAGLSNLTALYVPPVKEEALLYREFGKLKEIISILRGPGGCPWDQKQTHASLKRYLIEEAYEVIDAVDEEDDEHLQEELGDVLLQVMLHARIAEEEGFFSIEDIVGTLNEKMIRRHPHVFGDIQAETSEEVNRNWEKIKQAERAGSDRETDNLDVPASFPALMRTAELQKQAAKHGRPLKEEPLLWEMVEAELQEWKEALQGTDKEQQKEAFGSVLFVLVNIANHHKLHPEESLHTANRKFEQRYGTENGK</sequence>
<dbReference type="InterPro" id="IPR035013">
    <property type="entry name" value="YabN_N"/>
</dbReference>
<dbReference type="SUPFAM" id="SSF53790">
    <property type="entry name" value="Tetrapyrrole methylase"/>
    <property type="match status" value="1"/>
</dbReference>
<proteinExistence type="predicted"/>
<dbReference type="PIRSF" id="PIRSF002845">
    <property type="entry name" value="Ttrprl_mtas_MazG"/>
    <property type="match status" value="1"/>
</dbReference>
<dbReference type="NCBIfam" id="NF007113">
    <property type="entry name" value="PRK09562.1"/>
    <property type="match status" value="1"/>
</dbReference>
<dbReference type="FunFam" id="3.40.1010.10:FF:000008">
    <property type="entry name" value="Similar to nucleoside triphosphate pyrophosphohydrolase, MazG"/>
    <property type="match status" value="1"/>
</dbReference>
<dbReference type="Pfam" id="PF03819">
    <property type="entry name" value="MazG"/>
    <property type="match status" value="1"/>
</dbReference>
<keyword evidence="4" id="KW-1185">Reference proteome</keyword>
<keyword evidence="3" id="KW-0808">Transferase</keyword>
<evidence type="ECO:0000313" key="3">
    <source>
        <dbReference type="EMBL" id="RKD84152.1"/>
    </source>
</evidence>
<dbReference type="CDD" id="cd11528">
    <property type="entry name" value="NTP-PPase_MazG_Nterm"/>
    <property type="match status" value="1"/>
</dbReference>